<dbReference type="EC" id="6.3.2.5" evidence="3"/>
<evidence type="ECO:0000256" key="2">
    <source>
        <dbReference type="ARBA" id="ARBA00023239"/>
    </source>
</evidence>
<comment type="catalytic activity">
    <reaction evidence="3 4">
        <text>(R)-4'-phosphopantothenate + L-cysteine + CTP = N-[(R)-4-phosphopantothenoyl]-L-cysteine + CMP + diphosphate + H(+)</text>
        <dbReference type="Rhea" id="RHEA:19397"/>
        <dbReference type="ChEBI" id="CHEBI:10986"/>
        <dbReference type="ChEBI" id="CHEBI:15378"/>
        <dbReference type="ChEBI" id="CHEBI:33019"/>
        <dbReference type="ChEBI" id="CHEBI:35235"/>
        <dbReference type="ChEBI" id="CHEBI:37563"/>
        <dbReference type="ChEBI" id="CHEBI:59458"/>
        <dbReference type="ChEBI" id="CHEBI:60377"/>
        <dbReference type="EC" id="6.3.2.5"/>
    </reaction>
</comment>
<dbReference type="NCBIfam" id="TIGR00521">
    <property type="entry name" value="coaBC_dfp"/>
    <property type="match status" value="1"/>
</dbReference>
<keyword evidence="2 3" id="KW-0456">Lyase</keyword>
<gene>
    <name evidence="3 8" type="primary">coaBC</name>
    <name evidence="8" type="ORF">Q5761_04510</name>
</gene>
<keyword evidence="3" id="KW-0460">Magnesium</keyword>
<proteinExistence type="inferred from homology"/>
<dbReference type="SUPFAM" id="SSF52507">
    <property type="entry name" value="Homo-oligomeric flavin-containing Cys decarboxylases, HFCD"/>
    <property type="match status" value="1"/>
</dbReference>
<dbReference type="Pfam" id="PF04127">
    <property type="entry name" value="DFP"/>
    <property type="match status" value="1"/>
</dbReference>
<sequence>MAPGEGTPHASPLAERRVILGVSGGIAAYKAAELARRLQERGARVVTILTAGAARFVTPLTFAALTHEPVYTADDLWTPRRGVEHVRLADEADLVIVAPATAHLLGQLAAGMAGDLLTTVILATGLRVPVLLAPAMNSHMWAHPAVQANVARLRAWGYRVMDPEHGPLAEGYAGVGRMPEPAAIVARAEALLAARRDLEGRTVLVTAGPTREPLDPIRFLSNRSSGKMGFALAEAARDRGARVVLVTGPVHLPDPAGVQVIRVETAAQMLEAVLRHAPAADAVIKAAAVADFRPARPAAHKIKKEAGAPVVELEPTPDILKELGRRKAPGQVLVGFAAETQDLLENANRKIREKNLDLIVLNDVTQPGAGFEVDTNIVTLVYRDGRHEALPPMPKRQVADAILDRLPWPRVRREADAGDRTGTEAGEPSRDGERRDVAAGRGAAPSAPPMAKSRGSGGGTARGGAGS</sequence>
<evidence type="ECO:0000313" key="9">
    <source>
        <dbReference type="Proteomes" id="UP001304683"/>
    </source>
</evidence>
<dbReference type="EMBL" id="CP132508">
    <property type="protein sequence ID" value="WPD19916.1"/>
    <property type="molecule type" value="Genomic_DNA"/>
</dbReference>
<organism evidence="8 9">
    <name type="scientific">Thermaerobacter composti</name>
    <dbReference type="NCBI Taxonomy" id="554949"/>
    <lineage>
        <taxon>Bacteria</taxon>
        <taxon>Bacillati</taxon>
        <taxon>Bacillota</taxon>
        <taxon>Clostridia</taxon>
        <taxon>Eubacteriales</taxon>
        <taxon>Clostridiales Family XVII. Incertae Sedis</taxon>
        <taxon>Thermaerobacter</taxon>
    </lineage>
</organism>
<feature type="binding site" evidence="3">
    <location>
        <position position="336"/>
    </location>
    <ligand>
        <name>CTP</name>
        <dbReference type="ChEBI" id="CHEBI:37563"/>
    </ligand>
</feature>
<evidence type="ECO:0000256" key="3">
    <source>
        <dbReference type="HAMAP-Rule" id="MF_02225"/>
    </source>
</evidence>
<evidence type="ECO:0000259" key="6">
    <source>
        <dbReference type="Pfam" id="PF02441"/>
    </source>
</evidence>
<comment type="similarity">
    <text evidence="3 4">In the N-terminal section; belongs to the HFCD (homo-oligomeric flavin containing Cys decarboxylase) superfamily.</text>
</comment>
<comment type="pathway">
    <text evidence="3 4">Cofactor biosynthesis; coenzyme A biosynthesis; CoA from (R)-pantothenate: step 2/5.</text>
</comment>
<evidence type="ECO:0000259" key="7">
    <source>
        <dbReference type="Pfam" id="PF04127"/>
    </source>
</evidence>
<dbReference type="GO" id="GO:0004633">
    <property type="term" value="F:phosphopantothenoylcysteine decarboxylase activity"/>
    <property type="evidence" value="ECO:0007669"/>
    <property type="project" value="UniProtKB-EC"/>
</dbReference>
<keyword evidence="3 4" id="KW-0288">FMN</keyword>
<comment type="pathway">
    <text evidence="3 4">Cofactor biosynthesis; coenzyme A biosynthesis; CoA from (R)-pantothenate: step 3/5.</text>
</comment>
<feature type="binding site" evidence="3">
    <location>
        <position position="350"/>
    </location>
    <ligand>
        <name>CTP</name>
        <dbReference type="ChEBI" id="CHEBI:37563"/>
    </ligand>
</feature>
<dbReference type="InterPro" id="IPR003382">
    <property type="entry name" value="Flavoprotein"/>
</dbReference>
<comment type="catalytic activity">
    <reaction evidence="3 4">
        <text>N-[(R)-4-phosphopantothenoyl]-L-cysteine + H(+) = (R)-4'-phosphopantetheine + CO2</text>
        <dbReference type="Rhea" id="RHEA:16793"/>
        <dbReference type="ChEBI" id="CHEBI:15378"/>
        <dbReference type="ChEBI" id="CHEBI:16526"/>
        <dbReference type="ChEBI" id="CHEBI:59458"/>
        <dbReference type="ChEBI" id="CHEBI:61723"/>
        <dbReference type="EC" id="4.1.1.36"/>
    </reaction>
</comment>
<feature type="region of interest" description="Disordered" evidence="5">
    <location>
        <begin position="413"/>
        <end position="467"/>
    </location>
</feature>
<accession>A0ABZ0QQY8</accession>
<feature type="binding site" evidence="3">
    <location>
        <begin position="317"/>
        <end position="320"/>
    </location>
    <ligand>
        <name>CTP</name>
        <dbReference type="ChEBI" id="CHEBI:37563"/>
    </ligand>
</feature>
<dbReference type="InterPro" id="IPR035929">
    <property type="entry name" value="CoaB-like_sf"/>
</dbReference>
<feature type="region of interest" description="Phosphopantothenate--cysteine ligase" evidence="3">
    <location>
        <begin position="203"/>
        <end position="467"/>
    </location>
</feature>
<comment type="similarity">
    <text evidence="3 4">In the C-terminal section; belongs to the PPC synthetase family.</text>
</comment>
<dbReference type="PANTHER" id="PTHR14359:SF6">
    <property type="entry name" value="PHOSPHOPANTOTHENOYLCYSTEINE DECARBOXYLASE"/>
    <property type="match status" value="1"/>
</dbReference>
<feature type="binding site" evidence="3">
    <location>
        <position position="354"/>
    </location>
    <ligand>
        <name>CTP</name>
        <dbReference type="ChEBI" id="CHEBI:37563"/>
    </ligand>
</feature>
<feature type="binding site" evidence="3">
    <location>
        <position position="291"/>
    </location>
    <ligand>
        <name>CTP</name>
        <dbReference type="ChEBI" id="CHEBI:37563"/>
    </ligand>
</feature>
<dbReference type="Gene3D" id="3.40.50.10300">
    <property type="entry name" value="CoaB-like"/>
    <property type="match status" value="1"/>
</dbReference>
<keyword evidence="9" id="KW-1185">Reference proteome</keyword>
<comment type="cofactor">
    <cofactor evidence="3">
        <name>Mg(2+)</name>
        <dbReference type="ChEBI" id="CHEBI:18420"/>
    </cofactor>
</comment>
<dbReference type="GO" id="GO:0004632">
    <property type="term" value="F:phosphopantothenate--cysteine ligase activity"/>
    <property type="evidence" value="ECO:0007669"/>
    <property type="project" value="UniProtKB-EC"/>
</dbReference>
<feature type="compositionally biased region" description="Basic and acidic residues" evidence="5">
    <location>
        <begin position="413"/>
        <end position="438"/>
    </location>
</feature>
<evidence type="ECO:0000256" key="1">
    <source>
        <dbReference type="ARBA" id="ARBA00022793"/>
    </source>
</evidence>
<feature type="domain" description="Flavoprotein" evidence="6">
    <location>
        <begin position="17"/>
        <end position="189"/>
    </location>
</feature>
<dbReference type="InterPro" id="IPR007085">
    <property type="entry name" value="DNA/pantothenate-metab_flavo_C"/>
</dbReference>
<feature type="compositionally biased region" description="Gly residues" evidence="5">
    <location>
        <begin position="455"/>
        <end position="467"/>
    </location>
</feature>
<keyword evidence="3 4" id="KW-0436">Ligase</keyword>
<dbReference type="SUPFAM" id="SSF102645">
    <property type="entry name" value="CoaB-like"/>
    <property type="match status" value="1"/>
</dbReference>
<feature type="binding site" evidence="3">
    <location>
        <position position="301"/>
    </location>
    <ligand>
        <name>CTP</name>
        <dbReference type="ChEBI" id="CHEBI:37563"/>
    </ligand>
</feature>
<keyword evidence="3" id="KW-0479">Metal-binding</keyword>
<dbReference type="PANTHER" id="PTHR14359">
    <property type="entry name" value="HOMO-OLIGOMERIC FLAVIN CONTAINING CYS DECARBOXYLASE FAMILY"/>
    <property type="match status" value="1"/>
</dbReference>
<feature type="domain" description="DNA/pantothenate metabolism flavoprotein C-terminal" evidence="7">
    <location>
        <begin position="198"/>
        <end position="406"/>
    </location>
</feature>
<dbReference type="InterPro" id="IPR036551">
    <property type="entry name" value="Flavin_trans-like"/>
</dbReference>
<dbReference type="Proteomes" id="UP001304683">
    <property type="component" value="Chromosome"/>
</dbReference>
<evidence type="ECO:0000256" key="4">
    <source>
        <dbReference type="RuleBase" id="RU364078"/>
    </source>
</evidence>
<feature type="compositionally biased region" description="Low complexity" evidence="5">
    <location>
        <begin position="439"/>
        <end position="454"/>
    </location>
</feature>
<dbReference type="EC" id="4.1.1.36" evidence="3"/>
<comment type="cofactor">
    <cofactor evidence="3">
        <name>FMN</name>
        <dbReference type="ChEBI" id="CHEBI:58210"/>
    </cofactor>
    <text evidence="3">Binds 1 FMN per subunit.</text>
</comment>
<dbReference type="Pfam" id="PF02441">
    <property type="entry name" value="Flavoprotein"/>
    <property type="match status" value="1"/>
</dbReference>
<keyword evidence="3 4" id="KW-0285">Flavoprotein</keyword>
<name>A0ABZ0QQY8_9FIRM</name>
<comment type="caution">
    <text evidence="3">Lacks conserved residue(s) required for the propagation of feature annotation.</text>
</comment>
<evidence type="ECO:0000313" key="8">
    <source>
        <dbReference type="EMBL" id="WPD19916.1"/>
    </source>
</evidence>
<keyword evidence="3" id="KW-0511">Multifunctional enzyme</keyword>
<dbReference type="HAMAP" id="MF_02225">
    <property type="entry name" value="CoaBC"/>
    <property type="match status" value="1"/>
</dbReference>
<dbReference type="RefSeq" id="WP_135225266.1">
    <property type="nucleotide sequence ID" value="NZ_CP132508.1"/>
</dbReference>
<keyword evidence="1 3" id="KW-0210">Decarboxylase</keyword>
<evidence type="ECO:0000256" key="5">
    <source>
        <dbReference type="SAM" id="MobiDB-lite"/>
    </source>
</evidence>
<reference evidence="8 9" key="1">
    <citation type="submission" date="2023-08" db="EMBL/GenBank/DDBJ databases">
        <title>Genome sequence of Thermaerobacter compostii strain Ins1, a spore-forming filamentous bacterium isolated from a deep geothermal reservoir.</title>
        <authorList>
            <person name="Bregnard D."/>
            <person name="Gonzalez D."/>
            <person name="Junier P."/>
        </authorList>
    </citation>
    <scope>NUCLEOTIDE SEQUENCE [LARGE SCALE GENOMIC DNA]</scope>
    <source>
        <strain evidence="8 9">Ins1</strain>
    </source>
</reference>
<dbReference type="Gene3D" id="3.40.50.1950">
    <property type="entry name" value="Flavin prenyltransferase-like"/>
    <property type="match status" value="1"/>
</dbReference>
<protein>
    <recommendedName>
        <fullName evidence="3">Coenzyme A biosynthesis bifunctional protein CoaBC</fullName>
    </recommendedName>
    <alternativeName>
        <fullName evidence="3">DNA/pantothenate metabolism flavoprotein</fullName>
    </alternativeName>
    <alternativeName>
        <fullName evidence="3">Phosphopantothenoylcysteine synthetase/decarboxylase</fullName>
        <shortName evidence="3">PPCS-PPCDC</shortName>
    </alternativeName>
    <domain>
        <recommendedName>
            <fullName evidence="3">Phosphopantothenoylcysteine decarboxylase</fullName>
            <shortName evidence="3">PPC decarboxylase</shortName>
            <shortName evidence="3">PPC-DC</shortName>
            <ecNumber evidence="3">4.1.1.36</ecNumber>
        </recommendedName>
        <alternativeName>
            <fullName evidence="3">CoaC</fullName>
        </alternativeName>
    </domain>
    <domain>
        <recommendedName>
            <fullName evidence="3">Phosphopantothenate--cysteine ligase</fullName>
            <ecNumber evidence="3">6.3.2.5</ecNumber>
        </recommendedName>
        <alternativeName>
            <fullName evidence="3">CoaB</fullName>
        </alternativeName>
        <alternativeName>
            <fullName evidence="3">Phosphopantothenoylcysteine synthetase</fullName>
            <shortName evidence="3">PPC synthetase</shortName>
            <shortName evidence="3">PPC-S</shortName>
        </alternativeName>
    </domain>
</protein>
<comment type="function">
    <text evidence="4">Catalyzes two steps in the biosynthesis of coenzyme A. In the first step cysteine is conjugated to 4'-phosphopantothenate to form 4-phosphopantothenoylcysteine, in the latter compound is decarboxylated to form 4'-phosphopantotheine.</text>
</comment>
<comment type="function">
    <text evidence="3">Catalyzes two sequential steps in the biosynthesis of coenzyme A. In the first step cysteine is conjugated to 4'-phosphopantothenate to form 4-phosphopantothenoylcysteine. In the second step the latter compound is decarboxylated to form 4'-phosphopantotheine.</text>
</comment>
<feature type="region of interest" description="Phosphopantothenoylcysteine decarboxylase" evidence="3">
    <location>
        <begin position="1"/>
        <end position="202"/>
    </location>
</feature>
<dbReference type="InterPro" id="IPR005252">
    <property type="entry name" value="CoaBC"/>
</dbReference>